<sequence length="50" mass="5892">MELSQKTITSIHPSQYGRKALLVEKAIIFLHVKNINCYYQKTYHVDINLK</sequence>
<comment type="caution">
    <text evidence="1">The sequence shown here is derived from an EMBL/GenBank/DDBJ whole genome shotgun (WGS) entry which is preliminary data.</text>
</comment>
<dbReference type="Proteomes" id="UP000003423">
    <property type="component" value="Unassembled WGS sequence"/>
</dbReference>
<dbReference type="EMBL" id="AEXL02000052">
    <property type="protein sequence ID" value="EIJ66526.1"/>
    <property type="molecule type" value="Genomic_DNA"/>
</dbReference>
<dbReference type="AlphaFoldDB" id="I3D483"/>
<organism evidence="1 2">
    <name type="scientific">Candidatus Nitrosopumilus salarius BD31</name>
    <dbReference type="NCBI Taxonomy" id="859350"/>
    <lineage>
        <taxon>Archaea</taxon>
        <taxon>Nitrososphaerota</taxon>
        <taxon>Nitrososphaeria</taxon>
        <taxon>Nitrosopumilales</taxon>
        <taxon>Nitrosopumilaceae</taxon>
        <taxon>Nitrosopumilus</taxon>
    </lineage>
</organism>
<protein>
    <submittedName>
        <fullName evidence="1">Uncharacterized protein</fullName>
    </submittedName>
</protein>
<evidence type="ECO:0000313" key="2">
    <source>
        <dbReference type="Proteomes" id="UP000003423"/>
    </source>
</evidence>
<reference evidence="1 2" key="1">
    <citation type="journal article" date="2012" name="J. Bacteriol.">
        <title>Genome sequence of "Candidatus Nitrosopumilus salaria" BD31, an ammonia-oxidizing archaeon from the San Francisco Bay estuary.</title>
        <authorList>
            <person name="Mosier A.C."/>
            <person name="Allen E.E."/>
            <person name="Kim M."/>
            <person name="Ferriera S."/>
            <person name="Francis C.A."/>
        </authorList>
    </citation>
    <scope>NUCLEOTIDE SEQUENCE [LARGE SCALE GENOMIC DNA]</scope>
    <source>
        <strain evidence="1 2">BD31</strain>
    </source>
</reference>
<dbReference type="PATRIC" id="fig|859350.6.peg.463"/>
<name>I3D483_9ARCH</name>
<gene>
    <name evidence="1" type="ORF">BD31_I2083</name>
</gene>
<accession>I3D483</accession>
<keyword evidence="2" id="KW-1185">Reference proteome</keyword>
<evidence type="ECO:0000313" key="1">
    <source>
        <dbReference type="EMBL" id="EIJ66526.1"/>
    </source>
</evidence>
<proteinExistence type="predicted"/>